<keyword evidence="9 10" id="KW-0460">Magnesium</keyword>
<proteinExistence type="inferred from homology"/>
<dbReference type="PANTHER" id="PTHR10642">
    <property type="entry name" value="RIBONUCLEASE H1"/>
    <property type="match status" value="1"/>
</dbReference>
<evidence type="ECO:0000256" key="10">
    <source>
        <dbReference type="HAMAP-Rule" id="MF_00042"/>
    </source>
</evidence>
<reference evidence="13" key="1">
    <citation type="journal article" date="2019" name="Int. J. Syst. Evol. Microbiol.">
        <title>The Global Catalogue of Microorganisms (GCM) 10K type strain sequencing project: providing services to taxonomists for standard genome sequencing and annotation.</title>
        <authorList>
            <consortium name="The Broad Institute Genomics Platform"/>
            <consortium name="The Broad Institute Genome Sequencing Center for Infectious Disease"/>
            <person name="Wu L."/>
            <person name="Ma J."/>
        </authorList>
    </citation>
    <scope>NUCLEOTIDE SEQUENCE [LARGE SCALE GENOMIC DNA]</scope>
    <source>
        <strain evidence="13">JCM 31486</strain>
    </source>
</reference>
<dbReference type="InterPro" id="IPR012337">
    <property type="entry name" value="RNaseH-like_sf"/>
</dbReference>
<evidence type="ECO:0000256" key="2">
    <source>
        <dbReference type="ARBA" id="ARBA00005300"/>
    </source>
</evidence>
<evidence type="ECO:0000256" key="7">
    <source>
        <dbReference type="ARBA" id="ARBA00022759"/>
    </source>
</evidence>
<dbReference type="Pfam" id="PF00075">
    <property type="entry name" value="RNase_H"/>
    <property type="match status" value="1"/>
</dbReference>
<keyword evidence="8 10" id="KW-0378">Hydrolase</keyword>
<accession>A0ABW3MA22</accession>
<feature type="binding site" evidence="10">
    <location>
        <position position="12"/>
    </location>
    <ligand>
        <name>Mg(2+)</name>
        <dbReference type="ChEBI" id="CHEBI:18420"/>
        <label>2</label>
    </ligand>
</feature>
<feature type="binding site" evidence="10">
    <location>
        <position position="12"/>
    </location>
    <ligand>
        <name>Mg(2+)</name>
        <dbReference type="ChEBI" id="CHEBI:18420"/>
        <label>1</label>
    </ligand>
</feature>
<dbReference type="InterPro" id="IPR050092">
    <property type="entry name" value="RNase_H"/>
</dbReference>
<keyword evidence="7 10" id="KW-0255">Endonuclease</keyword>
<comment type="function">
    <text evidence="10">Endonuclease that specifically degrades the RNA of RNA-DNA hybrids.</text>
</comment>
<sequence>MTRDEIVRIHTDGACIGNPGPGGWGAVLRFDNETKELHGSEPTTTTNNRMELTAPIMALESLDRPTSVHMYTDSAYVCDGITKWLPRWKTNGWLTQDRQAVKNADLWRRLEAAARPHQVEWFWVRAHAGDPGNERADLLAGIGARMARQAA</sequence>
<evidence type="ECO:0000256" key="3">
    <source>
        <dbReference type="ARBA" id="ARBA00011245"/>
    </source>
</evidence>
<dbReference type="NCBIfam" id="NF001236">
    <property type="entry name" value="PRK00203.1"/>
    <property type="match status" value="1"/>
</dbReference>
<evidence type="ECO:0000256" key="6">
    <source>
        <dbReference type="ARBA" id="ARBA00022723"/>
    </source>
</evidence>
<comment type="subunit">
    <text evidence="3 10">Monomer.</text>
</comment>
<comment type="catalytic activity">
    <reaction evidence="1 10">
        <text>Endonucleolytic cleavage to 5'-phosphomonoester.</text>
        <dbReference type="EC" id="3.1.26.4"/>
    </reaction>
</comment>
<dbReference type="EMBL" id="JBHTIS010001090">
    <property type="protein sequence ID" value="MFD1047466.1"/>
    <property type="molecule type" value="Genomic_DNA"/>
</dbReference>
<evidence type="ECO:0000313" key="12">
    <source>
        <dbReference type="EMBL" id="MFD1047466.1"/>
    </source>
</evidence>
<evidence type="ECO:0000256" key="8">
    <source>
        <dbReference type="ARBA" id="ARBA00022801"/>
    </source>
</evidence>
<dbReference type="Gene3D" id="3.30.420.10">
    <property type="entry name" value="Ribonuclease H-like superfamily/Ribonuclease H"/>
    <property type="match status" value="1"/>
</dbReference>
<keyword evidence="5 10" id="KW-0540">Nuclease</keyword>
<evidence type="ECO:0000256" key="5">
    <source>
        <dbReference type="ARBA" id="ARBA00022722"/>
    </source>
</evidence>
<dbReference type="GO" id="GO:0004523">
    <property type="term" value="F:RNA-DNA hybrid ribonuclease activity"/>
    <property type="evidence" value="ECO:0007669"/>
    <property type="project" value="UniProtKB-EC"/>
</dbReference>
<comment type="similarity">
    <text evidence="2 10">Belongs to the RNase H family.</text>
</comment>
<dbReference type="InterPro" id="IPR002156">
    <property type="entry name" value="RNaseH_domain"/>
</dbReference>
<keyword evidence="10" id="KW-0963">Cytoplasm</keyword>
<dbReference type="PROSITE" id="PS50879">
    <property type="entry name" value="RNASE_H_1"/>
    <property type="match status" value="1"/>
</dbReference>
<comment type="caution">
    <text evidence="12">The sequence shown here is derived from an EMBL/GenBank/DDBJ whole genome shotgun (WGS) entry which is preliminary data.</text>
</comment>
<dbReference type="CDD" id="cd09278">
    <property type="entry name" value="RNase_HI_prokaryote_like"/>
    <property type="match status" value="1"/>
</dbReference>
<dbReference type="HAMAP" id="MF_00042">
    <property type="entry name" value="RNase_H"/>
    <property type="match status" value="1"/>
</dbReference>
<name>A0ABW3MA22_9PSEU</name>
<evidence type="ECO:0000256" key="9">
    <source>
        <dbReference type="ARBA" id="ARBA00022842"/>
    </source>
</evidence>
<feature type="binding site" evidence="10">
    <location>
        <position position="137"/>
    </location>
    <ligand>
        <name>Mg(2+)</name>
        <dbReference type="ChEBI" id="CHEBI:18420"/>
        <label>2</label>
    </ligand>
</feature>
<dbReference type="Proteomes" id="UP001597045">
    <property type="component" value="Unassembled WGS sequence"/>
</dbReference>
<feature type="domain" description="RNase H type-1" evidence="11">
    <location>
        <begin position="3"/>
        <end position="145"/>
    </location>
</feature>
<keyword evidence="6 10" id="KW-0479">Metal-binding</keyword>
<evidence type="ECO:0000256" key="4">
    <source>
        <dbReference type="ARBA" id="ARBA00012180"/>
    </source>
</evidence>
<dbReference type="PANTHER" id="PTHR10642:SF26">
    <property type="entry name" value="RIBONUCLEASE H1"/>
    <property type="match status" value="1"/>
</dbReference>
<comment type="cofactor">
    <cofactor evidence="10">
        <name>Mg(2+)</name>
        <dbReference type="ChEBI" id="CHEBI:18420"/>
    </cofactor>
    <text evidence="10">Binds 1 Mg(2+) ion per subunit. May bind a second metal ion at a regulatory site, or after substrate binding.</text>
</comment>
<evidence type="ECO:0000259" key="11">
    <source>
        <dbReference type="PROSITE" id="PS50879"/>
    </source>
</evidence>
<dbReference type="InterPro" id="IPR036397">
    <property type="entry name" value="RNaseH_sf"/>
</dbReference>
<feature type="binding site" evidence="10">
    <location>
        <position position="73"/>
    </location>
    <ligand>
        <name>Mg(2+)</name>
        <dbReference type="ChEBI" id="CHEBI:18420"/>
        <label>1</label>
    </ligand>
</feature>
<dbReference type="EC" id="3.1.26.4" evidence="4 10"/>
<keyword evidence="13" id="KW-1185">Reference proteome</keyword>
<evidence type="ECO:0000313" key="13">
    <source>
        <dbReference type="Proteomes" id="UP001597045"/>
    </source>
</evidence>
<gene>
    <name evidence="10 12" type="primary">rnhA</name>
    <name evidence="12" type="ORF">ACFQ1S_18940</name>
</gene>
<organism evidence="12 13">
    <name type="scientific">Kibdelosporangium lantanae</name>
    <dbReference type="NCBI Taxonomy" id="1497396"/>
    <lineage>
        <taxon>Bacteria</taxon>
        <taxon>Bacillati</taxon>
        <taxon>Actinomycetota</taxon>
        <taxon>Actinomycetes</taxon>
        <taxon>Pseudonocardiales</taxon>
        <taxon>Pseudonocardiaceae</taxon>
        <taxon>Kibdelosporangium</taxon>
    </lineage>
</organism>
<dbReference type="SUPFAM" id="SSF53098">
    <property type="entry name" value="Ribonuclease H-like"/>
    <property type="match status" value="1"/>
</dbReference>
<evidence type="ECO:0000256" key="1">
    <source>
        <dbReference type="ARBA" id="ARBA00000077"/>
    </source>
</evidence>
<comment type="subcellular location">
    <subcellularLocation>
        <location evidence="10">Cytoplasm</location>
    </subcellularLocation>
</comment>
<dbReference type="InterPro" id="IPR022892">
    <property type="entry name" value="RNaseHI"/>
</dbReference>
<protein>
    <recommendedName>
        <fullName evidence="4 10">Ribonuclease H</fullName>
        <shortName evidence="10">RNase H</shortName>
        <ecNumber evidence="4 10">3.1.26.4</ecNumber>
    </recommendedName>
</protein>
<feature type="binding site" evidence="10">
    <location>
        <position position="51"/>
    </location>
    <ligand>
        <name>Mg(2+)</name>
        <dbReference type="ChEBI" id="CHEBI:18420"/>
        <label>1</label>
    </ligand>
</feature>